<keyword evidence="4" id="KW-1185">Reference proteome</keyword>
<dbReference type="Proteomes" id="UP000295793">
    <property type="component" value="Unassembled WGS sequence"/>
</dbReference>
<dbReference type="OrthoDB" id="9804366at2"/>
<dbReference type="Gene3D" id="3.40.640.10">
    <property type="entry name" value="Type I PLP-dependent aspartate aminotransferase-like (Major domain)"/>
    <property type="match status" value="1"/>
</dbReference>
<dbReference type="AlphaFoldDB" id="A0A4R3I8R7"/>
<dbReference type="PANTHER" id="PTHR43586:SF8">
    <property type="entry name" value="CYSTEINE DESULFURASE 1, CHLOROPLASTIC"/>
    <property type="match status" value="1"/>
</dbReference>
<dbReference type="Pfam" id="PF00266">
    <property type="entry name" value="Aminotran_5"/>
    <property type="match status" value="1"/>
</dbReference>
<protein>
    <submittedName>
        <fullName evidence="3">Selenocysteine lyase/cysteine desulfurase</fullName>
    </submittedName>
</protein>
<reference evidence="3 4" key="1">
    <citation type="submission" date="2019-03" db="EMBL/GenBank/DDBJ databases">
        <title>Genomic Encyclopedia of Archaeal and Bacterial Type Strains, Phase II (KMG-II): from individual species to whole genera.</title>
        <authorList>
            <person name="Goeker M."/>
        </authorList>
    </citation>
    <scope>NUCLEOTIDE SEQUENCE [LARGE SCALE GENOMIC DNA]</scope>
    <source>
        <strain evidence="3 4">DSM 15388</strain>
    </source>
</reference>
<dbReference type="GO" id="GO:0016829">
    <property type="term" value="F:lyase activity"/>
    <property type="evidence" value="ECO:0007669"/>
    <property type="project" value="UniProtKB-KW"/>
</dbReference>
<keyword evidence="1" id="KW-0663">Pyridoxal phosphate</keyword>
<dbReference type="RefSeq" id="WP_132700588.1">
    <property type="nucleotide sequence ID" value="NZ_SLZR01000003.1"/>
</dbReference>
<dbReference type="EMBL" id="SLZR01000003">
    <property type="protein sequence ID" value="TCS42682.1"/>
    <property type="molecule type" value="Genomic_DNA"/>
</dbReference>
<dbReference type="Gene3D" id="3.90.1150.10">
    <property type="entry name" value="Aspartate Aminotransferase, domain 1"/>
    <property type="match status" value="1"/>
</dbReference>
<organism evidence="3 4">
    <name type="scientific">Reinekea marinisedimentorum</name>
    <dbReference type="NCBI Taxonomy" id="230495"/>
    <lineage>
        <taxon>Bacteria</taxon>
        <taxon>Pseudomonadati</taxon>
        <taxon>Pseudomonadota</taxon>
        <taxon>Gammaproteobacteria</taxon>
        <taxon>Oceanospirillales</taxon>
        <taxon>Saccharospirillaceae</taxon>
        <taxon>Reinekea</taxon>
    </lineage>
</organism>
<dbReference type="InterPro" id="IPR000192">
    <property type="entry name" value="Aminotrans_V_dom"/>
</dbReference>
<dbReference type="PANTHER" id="PTHR43586">
    <property type="entry name" value="CYSTEINE DESULFURASE"/>
    <property type="match status" value="1"/>
</dbReference>
<dbReference type="InterPro" id="IPR015422">
    <property type="entry name" value="PyrdxlP-dep_Trfase_small"/>
</dbReference>
<dbReference type="InterPro" id="IPR015424">
    <property type="entry name" value="PyrdxlP-dep_Trfase"/>
</dbReference>
<dbReference type="InterPro" id="IPR015421">
    <property type="entry name" value="PyrdxlP-dep_Trfase_major"/>
</dbReference>
<name>A0A4R3I8R7_9GAMM</name>
<gene>
    <name evidence="3" type="ORF">BCF53_103351</name>
</gene>
<accession>A0A4R3I8R7</accession>
<evidence type="ECO:0000259" key="2">
    <source>
        <dbReference type="Pfam" id="PF00266"/>
    </source>
</evidence>
<feature type="domain" description="Aminotransferase class V" evidence="2">
    <location>
        <begin position="31"/>
        <end position="439"/>
    </location>
</feature>
<dbReference type="SUPFAM" id="SSF53383">
    <property type="entry name" value="PLP-dependent transferases"/>
    <property type="match status" value="1"/>
</dbReference>
<proteinExistence type="predicted"/>
<evidence type="ECO:0000313" key="4">
    <source>
        <dbReference type="Proteomes" id="UP000295793"/>
    </source>
</evidence>
<comment type="caution">
    <text evidence="3">The sequence shown here is derived from an EMBL/GenBank/DDBJ whole genome shotgun (WGS) entry which is preliminary data.</text>
</comment>
<evidence type="ECO:0000256" key="1">
    <source>
        <dbReference type="ARBA" id="ARBA00022898"/>
    </source>
</evidence>
<sequence>MTRQPCSNSSEEFWSSIRSNIIADAEHPDRIYADWTASGRLYAPIEKRLTEVAGSLMANTHTEDSYSGREMTAMLHQANQKIKRHVNAQDSDVLINVGTGMTGALARLIRILGWWCHESHRSLIRMHLRNRPLIYITHREHHSNQTMWLESLADVRIIPALEGDEIDLGWLERDLANEPQRLKIASVTAASNVTGIKTPYHEIARLMHQYGGKCFVDFAASAPYVDIDMHPNDEERLDAIYFSPHKFLGGPGSGGVLIFSSELYHNRVPDVPGGGTVVWTNPWGKHRFIADIEQREAGGTPGILQTLKAALAIQLKEEMGAANIAEREDWLNAQLFKRLDAMPNVRVLSGHHRERLSIFSILFNNLDYRDAVAVLSDQYRVETRGGCACAGTYGHHLLNIDQPMSCQITDQLDDEHQDLKPGWVRVSLHPSMTEADVQRIADAIEAVSEMQGKPELKPTSSGLKMWRPLV</sequence>
<keyword evidence="3" id="KW-0456">Lyase</keyword>
<evidence type="ECO:0000313" key="3">
    <source>
        <dbReference type="EMBL" id="TCS42682.1"/>
    </source>
</evidence>